<feature type="transmembrane region" description="Helical" evidence="2">
    <location>
        <begin position="516"/>
        <end position="545"/>
    </location>
</feature>
<dbReference type="Gene3D" id="3.30.40.10">
    <property type="entry name" value="Zinc/RING finger domain, C3HC4 (zinc finger)"/>
    <property type="match status" value="1"/>
</dbReference>
<keyword evidence="4" id="KW-1185">Reference proteome</keyword>
<dbReference type="CDD" id="cd16616">
    <property type="entry name" value="mRING-HC-C4C4_Asi1p-like"/>
    <property type="match status" value="1"/>
</dbReference>
<dbReference type="KEGG" id="mbrn:26241792"/>
<dbReference type="AlphaFoldDB" id="A0A7D5UZI9"/>
<dbReference type="GO" id="GO:0006511">
    <property type="term" value="P:ubiquitin-dependent protein catabolic process"/>
    <property type="evidence" value="ECO:0007669"/>
    <property type="project" value="TreeGrafter"/>
</dbReference>
<name>A0A7D5UZI9_9HYPO</name>
<proteinExistence type="predicted"/>
<dbReference type="PANTHER" id="PTHR22696:SF1">
    <property type="entry name" value="E3 UBIQUITIN-PROTEIN LIGASE RNF26"/>
    <property type="match status" value="1"/>
</dbReference>
<evidence type="ECO:0000256" key="2">
    <source>
        <dbReference type="SAM" id="Phobius"/>
    </source>
</evidence>
<feature type="region of interest" description="Disordered" evidence="1">
    <location>
        <begin position="751"/>
        <end position="784"/>
    </location>
</feature>
<dbReference type="Pfam" id="PF13920">
    <property type="entry name" value="zf-C3HC4_3"/>
    <property type="match status" value="1"/>
</dbReference>
<dbReference type="Proteomes" id="UP000510686">
    <property type="component" value="Chromosome 4"/>
</dbReference>
<dbReference type="PANTHER" id="PTHR22696">
    <property type="entry name" value="E3 UBIQUITIN-PROTEIN LIGASE RNF26"/>
    <property type="match status" value="1"/>
</dbReference>
<feature type="compositionally biased region" description="Acidic residues" evidence="1">
    <location>
        <begin position="845"/>
        <end position="861"/>
    </location>
</feature>
<feature type="compositionally biased region" description="Polar residues" evidence="1">
    <location>
        <begin position="833"/>
        <end position="842"/>
    </location>
</feature>
<sequence length="1051" mass="116268">MALASGRGAAPIALCLFAAPWGVLWYQVFQQVYSTTHHPSSSHLAASLFREPDSIGLDRRATLLYAWFRPHQDIESGVNFQKRSVATGCAMDQRLHAANDFAPHMAQPLVNLQTAAGSSWHNITAWAINVTRNAAFLEDFLWVGPRIFMKLGSYIALSDTTGGSTGRLTSPSDGAMSSELHLRNLLEPDISIPLKARIGPSIGDANADTQATRLSLDGARGLGSVFGYVTSKWAVSTIAMAIILNRTHIFAATRRRLRLYWRTRLLLRVLPIILLASQSLHLLRSIQCQTSPIFNQLRWGDTNKTSDLAFAHPSAFLNKLSSSLLLGIGDRESCEAAGMVPKGDDSDAQNLRGSLNLLWPLFGVLCLSHFIETLSCAVQGRPLSVETGMTLFEQSLAFAEADAAVNNQLGWGSLPRIHQNLNPPVSGLSASTSLTRSAVLSKVNTPPEVLFIAFLSSMTHLSSHMLGVFDAQSKYRLVNTGFWGLCFMGTIVWSAFEFELGNPLAQSMLRFPTVCIIGFVPHVLVLSGIAVCLLIYGLALILSALAPPLSTSDSRSATLRQRLAHAHENMQANISLSEIRITRDMDFYTALLRTGFAAISMASEAVYLNEDRGVTLQHRTWLEEARFREVEEIQRQAIGIGMPNSQYDQIGTIGLVPVKDCTVAATSGYGRERAAQRISRGRSDRAIRTGTGATERSSRWFMAVEFLLSTGKLMVRTSALAALWGLGRIRIRSQPAWLLWLARRQKLSMGDKDRVSGRRQGITSDASGRSITGQRSIPPTEGFDVETEFRRFNASQDEDSLDADLYKYWLTGGWWSSNDESGEYKPDDEDSWDTTSAISIPTTPVDEDGSDNGWGSEEDNTEAPSGLSLTRSWETTPPADTILDTNNLARLLNPETAEEREEAHILSAHLQYDTVMTRSSFRRQDHLRRSRVLLRPGMTATGGYRSSDSRNVKLSPEDEEHLLEQILLSRRNQNEFHSRDTDTIQRTDLATEEAANLPCVVCQSSVRTIVVWPCRCFSLCDDCRVSLAMNNFDKCVCCRRDVMSFSRIFVP</sequence>
<keyword evidence="2" id="KW-1133">Transmembrane helix</keyword>
<feature type="region of interest" description="Disordered" evidence="1">
    <location>
        <begin position="819"/>
        <end position="881"/>
    </location>
</feature>
<dbReference type="RefSeq" id="XP_065987067.1">
    <property type="nucleotide sequence ID" value="XM_066130977.1"/>
</dbReference>
<dbReference type="GO" id="GO:0061630">
    <property type="term" value="F:ubiquitin protein ligase activity"/>
    <property type="evidence" value="ECO:0007669"/>
    <property type="project" value="TreeGrafter"/>
</dbReference>
<organism evidence="3 4">
    <name type="scientific">Metarhizium brunneum</name>
    <dbReference type="NCBI Taxonomy" id="500148"/>
    <lineage>
        <taxon>Eukaryota</taxon>
        <taxon>Fungi</taxon>
        <taxon>Dikarya</taxon>
        <taxon>Ascomycota</taxon>
        <taxon>Pezizomycotina</taxon>
        <taxon>Sordariomycetes</taxon>
        <taxon>Hypocreomycetidae</taxon>
        <taxon>Hypocreales</taxon>
        <taxon>Clavicipitaceae</taxon>
        <taxon>Metarhizium</taxon>
    </lineage>
</organism>
<feature type="transmembrane region" description="Helical" evidence="2">
    <location>
        <begin position="225"/>
        <end position="244"/>
    </location>
</feature>
<accession>A0A7D5UZI9</accession>
<dbReference type="GO" id="GO:0016567">
    <property type="term" value="P:protein ubiquitination"/>
    <property type="evidence" value="ECO:0007669"/>
    <property type="project" value="TreeGrafter"/>
</dbReference>
<evidence type="ECO:0000313" key="3">
    <source>
        <dbReference type="EMBL" id="QLI70677.1"/>
    </source>
</evidence>
<dbReference type="EMBL" id="CP058935">
    <property type="protein sequence ID" value="QLI70677.1"/>
    <property type="molecule type" value="Genomic_DNA"/>
</dbReference>
<reference evidence="3 4" key="1">
    <citation type="submission" date="2020-07" db="EMBL/GenBank/DDBJ databases">
        <title>Telomere length de novo assembly of all 7 chromosomes of the fungus, Metarhizium brunneum, using a novel assembly pipeline.</title>
        <authorList>
            <person name="Saud z."/>
            <person name="Kortsinoglou A."/>
            <person name="Kouvelis V.N."/>
            <person name="Butt T.M."/>
        </authorList>
    </citation>
    <scope>NUCLEOTIDE SEQUENCE [LARGE SCALE GENOMIC DNA]</scope>
    <source>
        <strain evidence="3 4">4556</strain>
    </source>
</reference>
<dbReference type="InterPro" id="IPR013083">
    <property type="entry name" value="Znf_RING/FYVE/PHD"/>
</dbReference>
<keyword evidence="2" id="KW-0812">Transmembrane</keyword>
<feature type="transmembrane region" description="Helical" evidence="2">
    <location>
        <begin position="476"/>
        <end position="496"/>
    </location>
</feature>
<dbReference type="OrthoDB" id="66726at2759"/>
<dbReference type="GeneID" id="26241792"/>
<protein>
    <submittedName>
        <fullName evidence="3">Protein ASI1</fullName>
    </submittedName>
</protein>
<evidence type="ECO:0000256" key="1">
    <source>
        <dbReference type="SAM" id="MobiDB-lite"/>
    </source>
</evidence>
<feature type="compositionally biased region" description="Polar residues" evidence="1">
    <location>
        <begin position="761"/>
        <end position="777"/>
    </location>
</feature>
<evidence type="ECO:0000313" key="4">
    <source>
        <dbReference type="Proteomes" id="UP000510686"/>
    </source>
</evidence>
<feature type="transmembrane region" description="Helical" evidence="2">
    <location>
        <begin position="265"/>
        <end position="283"/>
    </location>
</feature>
<keyword evidence="2" id="KW-0472">Membrane</keyword>
<gene>
    <name evidence="3" type="primary">ASI1</name>
    <name evidence="3" type="ORF">G6M90_00g073040</name>
</gene>